<proteinExistence type="predicted"/>
<reference evidence="3" key="1">
    <citation type="journal article" date="2019" name="Int. J. Syst. Evol. Microbiol.">
        <title>The Global Catalogue of Microorganisms (GCM) 10K type strain sequencing project: providing services to taxonomists for standard genome sequencing and annotation.</title>
        <authorList>
            <consortium name="The Broad Institute Genomics Platform"/>
            <consortium name="The Broad Institute Genome Sequencing Center for Infectious Disease"/>
            <person name="Wu L."/>
            <person name="Ma J."/>
        </authorList>
    </citation>
    <scope>NUCLEOTIDE SEQUENCE [LARGE SCALE GENOMIC DNA]</scope>
    <source>
        <strain evidence="3">JCM 32105</strain>
    </source>
</reference>
<dbReference type="InterPro" id="IPR010982">
    <property type="entry name" value="Lambda_DNA-bd_dom_sf"/>
</dbReference>
<evidence type="ECO:0000313" key="2">
    <source>
        <dbReference type="EMBL" id="GAA4461853.1"/>
    </source>
</evidence>
<dbReference type="EMBL" id="BAABFA010000005">
    <property type="protein sequence ID" value="GAA4461853.1"/>
    <property type="molecule type" value="Genomic_DNA"/>
</dbReference>
<dbReference type="Pfam" id="PF01381">
    <property type="entry name" value="HTH_3"/>
    <property type="match status" value="1"/>
</dbReference>
<name>A0ABP8N8Y5_9BACT</name>
<dbReference type="InterPro" id="IPR001387">
    <property type="entry name" value="Cro/C1-type_HTH"/>
</dbReference>
<organism evidence="2 3">
    <name type="scientific">Nemorincola caseinilytica</name>
    <dbReference type="NCBI Taxonomy" id="2054315"/>
    <lineage>
        <taxon>Bacteria</taxon>
        <taxon>Pseudomonadati</taxon>
        <taxon>Bacteroidota</taxon>
        <taxon>Chitinophagia</taxon>
        <taxon>Chitinophagales</taxon>
        <taxon>Chitinophagaceae</taxon>
        <taxon>Nemorincola</taxon>
    </lineage>
</organism>
<dbReference type="Gene3D" id="1.10.260.40">
    <property type="entry name" value="lambda repressor-like DNA-binding domains"/>
    <property type="match status" value="1"/>
</dbReference>
<dbReference type="SUPFAM" id="SSF47413">
    <property type="entry name" value="lambda repressor-like DNA-binding domains"/>
    <property type="match status" value="1"/>
</dbReference>
<keyword evidence="3" id="KW-1185">Reference proteome</keyword>
<evidence type="ECO:0000259" key="1">
    <source>
        <dbReference type="PROSITE" id="PS50943"/>
    </source>
</evidence>
<protein>
    <recommendedName>
        <fullName evidence="1">HTH cro/C1-type domain-containing protein</fullName>
    </recommendedName>
</protein>
<accession>A0ABP8N8Y5</accession>
<dbReference type="PROSITE" id="PS50943">
    <property type="entry name" value="HTH_CROC1"/>
    <property type="match status" value="1"/>
</dbReference>
<comment type="caution">
    <text evidence="2">The sequence shown here is derived from an EMBL/GenBank/DDBJ whole genome shotgun (WGS) entry which is preliminary data.</text>
</comment>
<evidence type="ECO:0000313" key="3">
    <source>
        <dbReference type="Proteomes" id="UP001500067"/>
    </source>
</evidence>
<dbReference type="CDD" id="cd00093">
    <property type="entry name" value="HTH_XRE"/>
    <property type="match status" value="1"/>
</dbReference>
<dbReference type="Proteomes" id="UP001500067">
    <property type="component" value="Unassembled WGS sequence"/>
</dbReference>
<sequence length="80" mass="9080">MHRLKQRDAAKLLGVSPVQLMLWEQGKRMPIGKNLYKLGALYHALNEDIYFELRQEAVAEVAENMSKYGEGIGGIHIRSP</sequence>
<gene>
    <name evidence="2" type="ORF">GCM10023093_07340</name>
</gene>
<feature type="domain" description="HTH cro/C1-type" evidence="1">
    <location>
        <begin position="2"/>
        <end position="49"/>
    </location>
</feature>